<dbReference type="Gene3D" id="3.30.1390.30">
    <property type="entry name" value="Penicillin-binding protein 2a, domain 3"/>
    <property type="match status" value="1"/>
</dbReference>
<evidence type="ECO:0000256" key="1">
    <source>
        <dbReference type="ARBA" id="ARBA00004167"/>
    </source>
</evidence>
<evidence type="ECO:0000256" key="5">
    <source>
        <dbReference type="ARBA" id="ARBA00022645"/>
    </source>
</evidence>
<evidence type="ECO:0000256" key="8">
    <source>
        <dbReference type="ARBA" id="ARBA00022801"/>
    </source>
</evidence>
<evidence type="ECO:0000256" key="4">
    <source>
        <dbReference type="ARBA" id="ARBA00022519"/>
    </source>
</evidence>
<evidence type="ECO:0000313" key="16">
    <source>
        <dbReference type="EMBL" id="SFP22808.1"/>
    </source>
</evidence>
<evidence type="ECO:0000256" key="10">
    <source>
        <dbReference type="ARBA" id="ARBA00022984"/>
    </source>
</evidence>
<evidence type="ECO:0000256" key="7">
    <source>
        <dbReference type="ARBA" id="ARBA00022692"/>
    </source>
</evidence>
<dbReference type="GO" id="GO:0008360">
    <property type="term" value="P:regulation of cell shape"/>
    <property type="evidence" value="ECO:0007669"/>
    <property type="project" value="UniProtKB-KW"/>
</dbReference>
<dbReference type="GO" id="GO:0008658">
    <property type="term" value="F:penicillin binding"/>
    <property type="evidence" value="ECO:0007669"/>
    <property type="project" value="InterPro"/>
</dbReference>
<dbReference type="GO" id="GO:0005886">
    <property type="term" value="C:plasma membrane"/>
    <property type="evidence" value="ECO:0007669"/>
    <property type="project" value="UniProtKB-SubCell"/>
</dbReference>
<evidence type="ECO:0000259" key="14">
    <source>
        <dbReference type="Pfam" id="PF00905"/>
    </source>
</evidence>
<comment type="subcellular location">
    <subcellularLocation>
        <location evidence="2">Cell membrane</location>
    </subcellularLocation>
    <subcellularLocation>
        <location evidence="1">Membrane</location>
        <topology evidence="1">Single-pass membrane protein</topology>
    </subcellularLocation>
</comment>
<evidence type="ECO:0000256" key="13">
    <source>
        <dbReference type="ARBA" id="ARBA00023316"/>
    </source>
</evidence>
<keyword evidence="7" id="KW-0812">Transmembrane</keyword>
<evidence type="ECO:0000256" key="2">
    <source>
        <dbReference type="ARBA" id="ARBA00004236"/>
    </source>
</evidence>
<keyword evidence="6" id="KW-0645">Protease</keyword>
<keyword evidence="16" id="KW-0808">Transferase</keyword>
<organism evidence="16 17">
    <name type="scientific">Hydrogenimonas thermophila</name>
    <dbReference type="NCBI Taxonomy" id="223786"/>
    <lineage>
        <taxon>Bacteria</taxon>
        <taxon>Pseudomonadati</taxon>
        <taxon>Campylobacterota</taxon>
        <taxon>Epsilonproteobacteria</taxon>
        <taxon>Campylobacterales</taxon>
        <taxon>Hydrogenimonadaceae</taxon>
        <taxon>Hydrogenimonas</taxon>
    </lineage>
</organism>
<keyword evidence="13" id="KW-0961">Cell wall biogenesis/degradation</keyword>
<dbReference type="Pfam" id="PF03717">
    <property type="entry name" value="PBP_dimer"/>
    <property type="match status" value="1"/>
</dbReference>
<evidence type="ECO:0000256" key="6">
    <source>
        <dbReference type="ARBA" id="ARBA00022670"/>
    </source>
</evidence>
<keyword evidence="17" id="KW-1185">Reference proteome</keyword>
<dbReference type="Gene3D" id="3.40.710.10">
    <property type="entry name" value="DD-peptidase/beta-lactamase superfamily"/>
    <property type="match status" value="1"/>
</dbReference>
<dbReference type="GO" id="GO:0009252">
    <property type="term" value="P:peptidoglycan biosynthetic process"/>
    <property type="evidence" value="ECO:0007669"/>
    <property type="project" value="UniProtKB-KW"/>
</dbReference>
<keyword evidence="11" id="KW-1133">Transmembrane helix</keyword>
<keyword evidence="10" id="KW-0573">Peptidoglycan synthesis</keyword>
<keyword evidence="4" id="KW-0997">Cell inner membrane</keyword>
<dbReference type="EMBL" id="FOXB01000011">
    <property type="protein sequence ID" value="SFP22808.1"/>
    <property type="molecule type" value="Genomic_DNA"/>
</dbReference>
<dbReference type="Gene3D" id="3.90.1310.10">
    <property type="entry name" value="Penicillin-binding protein 2a (Domain 2)"/>
    <property type="match status" value="1"/>
</dbReference>
<dbReference type="GO" id="GO:0016740">
    <property type="term" value="F:transferase activity"/>
    <property type="evidence" value="ECO:0007669"/>
    <property type="project" value="UniProtKB-KW"/>
</dbReference>
<keyword evidence="8" id="KW-0378">Hydrolase</keyword>
<dbReference type="SUPFAM" id="SSF56519">
    <property type="entry name" value="Penicillin binding protein dimerisation domain"/>
    <property type="match status" value="1"/>
</dbReference>
<dbReference type="InterPro" id="IPR001460">
    <property type="entry name" value="PCN-bd_Tpept"/>
</dbReference>
<feature type="domain" description="Penicillin-binding protein transpeptidase" evidence="14">
    <location>
        <begin position="255"/>
        <end position="585"/>
    </location>
</feature>
<dbReference type="InterPro" id="IPR036138">
    <property type="entry name" value="PBP_dimer_sf"/>
</dbReference>
<gene>
    <name evidence="16" type="ORF">SAMN05216234_11125</name>
</gene>
<dbReference type="GO" id="GO:0071972">
    <property type="term" value="F:peptidoglycan L,D-transpeptidase activity"/>
    <property type="evidence" value="ECO:0007669"/>
    <property type="project" value="TreeGrafter"/>
</dbReference>
<reference evidence="16 17" key="1">
    <citation type="submission" date="2016-10" db="EMBL/GenBank/DDBJ databases">
        <authorList>
            <person name="de Groot N.N."/>
        </authorList>
    </citation>
    <scope>NUCLEOTIDE SEQUENCE [LARGE SCALE GENOMIC DNA]</scope>
    <source>
        <strain evidence="16 17">EP1-55-1</strain>
    </source>
</reference>
<dbReference type="Pfam" id="PF00905">
    <property type="entry name" value="Transpeptidase"/>
    <property type="match status" value="1"/>
</dbReference>
<dbReference type="GO" id="GO:0071555">
    <property type="term" value="P:cell wall organization"/>
    <property type="evidence" value="ECO:0007669"/>
    <property type="project" value="UniProtKB-KW"/>
</dbReference>
<keyword evidence="3" id="KW-1003">Cell membrane</keyword>
<evidence type="ECO:0000256" key="11">
    <source>
        <dbReference type="ARBA" id="ARBA00022989"/>
    </source>
</evidence>
<dbReference type="STRING" id="223786.SAMN05216234_11125"/>
<dbReference type="PANTHER" id="PTHR30627">
    <property type="entry name" value="PEPTIDOGLYCAN D,D-TRANSPEPTIDASE"/>
    <property type="match status" value="1"/>
</dbReference>
<dbReference type="GO" id="GO:0006508">
    <property type="term" value="P:proteolysis"/>
    <property type="evidence" value="ECO:0007669"/>
    <property type="project" value="UniProtKB-KW"/>
</dbReference>
<dbReference type="PANTHER" id="PTHR30627:SF2">
    <property type="entry name" value="PEPTIDOGLYCAN D,D-TRANSPEPTIDASE MRDA"/>
    <property type="match status" value="1"/>
</dbReference>
<dbReference type="OrthoDB" id="9766847at2"/>
<dbReference type="InterPro" id="IPR005311">
    <property type="entry name" value="PBP_dimer"/>
</dbReference>
<evidence type="ECO:0000313" key="17">
    <source>
        <dbReference type="Proteomes" id="UP000199227"/>
    </source>
</evidence>
<dbReference type="NCBIfam" id="TIGR03423">
    <property type="entry name" value="pbp2_mrdA"/>
    <property type="match status" value="1"/>
</dbReference>
<keyword evidence="9" id="KW-0133">Cell shape</keyword>
<evidence type="ECO:0000256" key="12">
    <source>
        <dbReference type="ARBA" id="ARBA00023136"/>
    </source>
</evidence>
<dbReference type="AlphaFoldDB" id="A0A1I5NLU0"/>
<evidence type="ECO:0000256" key="3">
    <source>
        <dbReference type="ARBA" id="ARBA00022475"/>
    </source>
</evidence>
<dbReference type="FunFam" id="3.40.710.10:FF:000024">
    <property type="entry name" value="Penicillin-binding protein 2"/>
    <property type="match status" value="1"/>
</dbReference>
<keyword evidence="5" id="KW-0121">Carboxypeptidase</keyword>
<evidence type="ECO:0000259" key="15">
    <source>
        <dbReference type="Pfam" id="PF03717"/>
    </source>
</evidence>
<dbReference type="GO" id="GO:0009002">
    <property type="term" value="F:serine-type D-Ala-D-Ala carboxypeptidase activity"/>
    <property type="evidence" value="ECO:0007669"/>
    <property type="project" value="InterPro"/>
</dbReference>
<feature type="domain" description="Penicillin-binding protein dimerisation" evidence="15">
    <location>
        <begin position="48"/>
        <end position="221"/>
    </location>
</feature>
<sequence>MRTRIVFAFFLLVWIILLVRIYQISIKSNTYYETLAKQNIVKKEWILPVRGEILDVNGKPLAINKIGFQILIDPHLSSKKMLPELKKALNNIKEKFPDVNVTKLMRRYKRYDSPYRHEPIRMIKFLPYEKVLPHFTGLSRKPHITIKPTTKRYYPYGEITAHVVGYVGKANEKDINEDPVVKLIKVAGKSGLEKKYNVFLEGKPGYKNVKVSAFNKCIDTLEVIPPIEDRDLKLYLDIELQSYISNLFKGKAGVAIVMRTDGAIISAGSYPSFDPNIFVGGISRTAWKNLIDDLNHPFTNKFIHGLYPPGSIIKPGVAEAFLDSGKISPYTKFYCNGAVELGSHKFRCWKNVGHLKTDMVKAIRESCDVYFYKGSLLVGIDKIAADLRKMGLGVKTGIDMPNEFIGVVPDKSWKASKYRQPWYMGETLNASIGQGYVLITPMQAARYTALLAKGKLPVPRLVSYIGDKKVEPIIKDVLTPVQKKYLPNVQKSMYEVCNHPKGTATHYLKGIKLKIAGKTGTAQVIGIPQEEKRRMKEHELAYFHRSHAWMTTYGPYNDPQYVVTVLVEHGGHGGAATGKIIKNIYNWLVDHKYIK</sequence>
<keyword evidence="12" id="KW-0472">Membrane</keyword>
<dbReference type="Proteomes" id="UP000199227">
    <property type="component" value="Unassembled WGS sequence"/>
</dbReference>
<dbReference type="InterPro" id="IPR017790">
    <property type="entry name" value="Penicillin-binding_protein_2"/>
</dbReference>
<dbReference type="InterPro" id="IPR050515">
    <property type="entry name" value="Beta-lactam/transpept"/>
</dbReference>
<protein>
    <submittedName>
        <fullName evidence="16">Peptidoglycan glycosyltransferase</fullName>
    </submittedName>
</protein>
<accession>A0A1I5NLU0</accession>
<dbReference type="RefSeq" id="WP_092911852.1">
    <property type="nucleotide sequence ID" value="NZ_FOXB01000011.1"/>
</dbReference>
<name>A0A1I5NLU0_9BACT</name>
<proteinExistence type="predicted"/>
<dbReference type="InterPro" id="IPR012338">
    <property type="entry name" value="Beta-lactam/transpept-like"/>
</dbReference>
<evidence type="ECO:0000256" key="9">
    <source>
        <dbReference type="ARBA" id="ARBA00022960"/>
    </source>
</evidence>
<dbReference type="SUPFAM" id="SSF56601">
    <property type="entry name" value="beta-lactamase/transpeptidase-like"/>
    <property type="match status" value="1"/>
</dbReference>